<organism evidence="4 5">
    <name type="scientific">Bradyrhizobium diazoefficiens</name>
    <dbReference type="NCBI Taxonomy" id="1355477"/>
    <lineage>
        <taxon>Bacteria</taxon>
        <taxon>Pseudomonadati</taxon>
        <taxon>Pseudomonadota</taxon>
        <taxon>Alphaproteobacteria</taxon>
        <taxon>Hyphomicrobiales</taxon>
        <taxon>Nitrobacteraceae</taxon>
        <taxon>Bradyrhizobium</taxon>
    </lineage>
</organism>
<reference evidence="4 5" key="1">
    <citation type="submission" date="2014-11" db="EMBL/GenBank/DDBJ databases">
        <title>Symbiosis island explosion on the genome of extra-slow-growing strains of soybean bradyrhizobia with massive insertion sequences.</title>
        <authorList>
            <person name="Iida T."/>
            <person name="Minamisawa K."/>
        </authorList>
    </citation>
    <scope>NUCLEOTIDE SEQUENCE [LARGE SCALE GENOMIC DNA]</scope>
    <source>
        <strain evidence="4 5">NK6</strain>
    </source>
</reference>
<gene>
    <name evidence="4" type="ORF">NK6_934</name>
</gene>
<feature type="domain" description="Pilus formation protein N-terminal" evidence="3">
    <location>
        <begin position="27"/>
        <end position="95"/>
    </location>
</feature>
<dbReference type="EMBL" id="AP014685">
    <property type="protein sequence ID" value="BAR54119.1"/>
    <property type="molecule type" value="Genomic_DNA"/>
</dbReference>
<evidence type="ECO:0000256" key="1">
    <source>
        <dbReference type="SAM" id="MobiDB-lite"/>
    </source>
</evidence>
<name>A0A0E4BKY3_9BRAD</name>
<accession>A0A0E4BKY3</accession>
<sequence length="167" mass="17813">MRLVIIAFGLLMAGPALAQPPEILEPKDTIDLAVGESRTLVFEKPFKDPTVVTHGTAELIPQTDRKLTVSGLAPGRTLMIVNQPGEEPYMAAINVTPSSGHLIKLYGTGGKDYIGWYCSETGCGRADLDKKLANGGRDPDEPSAESVTVTRPTQDGGTVSTTKQYGR</sequence>
<keyword evidence="2" id="KW-0732">Signal</keyword>
<feature type="compositionally biased region" description="Polar residues" evidence="1">
    <location>
        <begin position="145"/>
        <end position="167"/>
    </location>
</feature>
<feature type="compositionally biased region" description="Basic and acidic residues" evidence="1">
    <location>
        <begin position="131"/>
        <end position="140"/>
    </location>
</feature>
<feature type="signal peptide" evidence="2">
    <location>
        <begin position="1"/>
        <end position="18"/>
    </location>
</feature>
<evidence type="ECO:0000313" key="4">
    <source>
        <dbReference type="EMBL" id="BAR54119.1"/>
    </source>
</evidence>
<dbReference type="Pfam" id="PF13629">
    <property type="entry name" value="T2SS-T3SS_pil_N"/>
    <property type="match status" value="1"/>
</dbReference>
<dbReference type="RefSeq" id="WP_060908343.1">
    <property type="nucleotide sequence ID" value="NZ_AP022638.1"/>
</dbReference>
<evidence type="ECO:0000256" key="2">
    <source>
        <dbReference type="SAM" id="SignalP"/>
    </source>
</evidence>
<evidence type="ECO:0000313" key="5">
    <source>
        <dbReference type="Proteomes" id="UP000063308"/>
    </source>
</evidence>
<proteinExistence type="predicted"/>
<feature type="chain" id="PRO_5002418954" description="Pilus formation protein N-terminal domain-containing protein" evidence="2">
    <location>
        <begin position="19"/>
        <end position="167"/>
    </location>
</feature>
<protein>
    <recommendedName>
        <fullName evidence="3">Pilus formation protein N-terminal domain-containing protein</fullName>
    </recommendedName>
</protein>
<evidence type="ECO:0000259" key="3">
    <source>
        <dbReference type="Pfam" id="PF13629"/>
    </source>
</evidence>
<dbReference type="AlphaFoldDB" id="A0A0E4BKY3"/>
<dbReference type="Proteomes" id="UP000063308">
    <property type="component" value="Chromosome"/>
</dbReference>
<feature type="region of interest" description="Disordered" evidence="1">
    <location>
        <begin position="131"/>
        <end position="167"/>
    </location>
</feature>
<dbReference type="InterPro" id="IPR032789">
    <property type="entry name" value="T2SS-T3SS_pil_N"/>
</dbReference>